<reference evidence="7" key="1">
    <citation type="journal article" date="2018" name="Front. Microbiol.">
        <title>Genome-Based Analysis Reveals the Taxonomy and Diversity of the Family Idiomarinaceae.</title>
        <authorList>
            <person name="Liu Y."/>
            <person name="Lai Q."/>
            <person name="Shao Z."/>
        </authorList>
    </citation>
    <scope>NUCLEOTIDE SEQUENCE [LARGE SCALE GENOMIC DNA]</scope>
    <source>
        <strain evidence="7">R22</strain>
    </source>
</reference>
<evidence type="ECO:0000313" key="7">
    <source>
        <dbReference type="Proteomes" id="UP000288058"/>
    </source>
</evidence>
<evidence type="ECO:0000256" key="1">
    <source>
        <dbReference type="ARBA" id="ARBA00007734"/>
    </source>
</evidence>
<dbReference type="Proteomes" id="UP000288058">
    <property type="component" value="Unassembled WGS sequence"/>
</dbReference>
<dbReference type="OrthoDB" id="92254at2"/>
<evidence type="ECO:0000256" key="2">
    <source>
        <dbReference type="ARBA" id="ARBA00022729"/>
    </source>
</evidence>
<sequence length="649" mass="75999">MKKQSFIIRYSAPLFFALSLFSSGAVQSEPVDSEQREQQRELFKKAEYAAKRGRLNEYRQLLQKLDDYPLVPYLELTRLEQVGYLANEDRVLAFLEKYDNTPLDWQLRQPWLTYLAGQEEHARFIRDFRHPGTLTHRCQFIEAQRKKGLGEGPFRRQVDAIWEHGFSLPSACDPILKEWEKLDGRTDAKIWNRLQLAAEHGNPTLLPYLTGLLPELQQYLGEFYHKVRYSPAAIEDNAWFKGRYPAKEAEITTFALTKLIWRDENIALRSYKKLSPQLPFTKEQEEQIAEEFAVALSLKSHPEARVWHDRVPVNALNERVLQWRLAIYLKDKDYEGLRDTIQSLPVAIRQGNQWRYWLARTQEITGNALVAQQLYDDLSDERHYYGFLASARLQKPVSLEHEKLEVSVVQLEQVRNHPSVQRAYELIQLERWVDARREWNHLLTQLDGEEQKVAAYLASEWGWHDQAIWTLAQIGHFDAVGIRFPLAYKDILGRASQAAGIDQNWALAITRRESNFRHDAYSSAGARGLMQILPGTAKQLDTKNNSWRRLNDPSVNVRLGTHYLSRLKHRFENNWLLATASYNAGYYRVREWLPEEPVYADEWVETIPYHETRDYVKAVLSYQQIYRMLGGNEDNLFEQVVDMTIVETE</sequence>
<dbReference type="SUPFAM" id="SSF53955">
    <property type="entry name" value="Lysozyme-like"/>
    <property type="match status" value="1"/>
</dbReference>
<dbReference type="Gene3D" id="1.10.530.10">
    <property type="match status" value="1"/>
</dbReference>
<evidence type="ECO:0000256" key="3">
    <source>
        <dbReference type="SAM" id="SignalP"/>
    </source>
</evidence>
<organism evidence="6 7">
    <name type="scientific">Idiomarina ramblicola</name>
    <dbReference type="NCBI Taxonomy" id="263724"/>
    <lineage>
        <taxon>Bacteria</taxon>
        <taxon>Pseudomonadati</taxon>
        <taxon>Pseudomonadota</taxon>
        <taxon>Gammaproteobacteria</taxon>
        <taxon>Alteromonadales</taxon>
        <taxon>Idiomarinaceae</taxon>
        <taxon>Idiomarina</taxon>
    </lineage>
</organism>
<feature type="domain" description="Lytic transglycosylase superhelical linker" evidence="5">
    <location>
        <begin position="413"/>
        <end position="479"/>
    </location>
</feature>
<dbReference type="Gene3D" id="1.25.20.10">
    <property type="entry name" value="Bacterial muramidases"/>
    <property type="match status" value="1"/>
</dbReference>
<dbReference type="GO" id="GO:0004553">
    <property type="term" value="F:hydrolase activity, hydrolyzing O-glycosyl compounds"/>
    <property type="evidence" value="ECO:0007669"/>
    <property type="project" value="InterPro"/>
</dbReference>
<feature type="chain" id="PRO_5019567535" evidence="3">
    <location>
        <begin position="29"/>
        <end position="649"/>
    </location>
</feature>
<dbReference type="PANTHER" id="PTHR37423:SF5">
    <property type="entry name" value="SOLUBLE LYTIC MUREIN TRANSGLYCOSYLASE"/>
    <property type="match status" value="1"/>
</dbReference>
<dbReference type="InterPro" id="IPR008258">
    <property type="entry name" value="Transglycosylase_SLT_dom_1"/>
</dbReference>
<keyword evidence="7" id="KW-1185">Reference proteome</keyword>
<proteinExistence type="inferred from homology"/>
<evidence type="ECO:0000259" key="5">
    <source>
        <dbReference type="Pfam" id="PF14718"/>
    </source>
</evidence>
<feature type="signal peptide" evidence="3">
    <location>
        <begin position="1"/>
        <end position="28"/>
    </location>
</feature>
<protein>
    <submittedName>
        <fullName evidence="6">Murein transglycosylase</fullName>
    </submittedName>
</protein>
<evidence type="ECO:0000313" key="6">
    <source>
        <dbReference type="EMBL" id="RUO69648.1"/>
    </source>
</evidence>
<dbReference type="EMBL" id="PIQC01000004">
    <property type="protein sequence ID" value="RUO69648.1"/>
    <property type="molecule type" value="Genomic_DNA"/>
</dbReference>
<dbReference type="SUPFAM" id="SSF48435">
    <property type="entry name" value="Bacterial muramidases"/>
    <property type="match status" value="1"/>
</dbReference>
<dbReference type="PANTHER" id="PTHR37423">
    <property type="entry name" value="SOLUBLE LYTIC MUREIN TRANSGLYCOSYLASE-RELATED"/>
    <property type="match status" value="1"/>
</dbReference>
<dbReference type="CDD" id="cd13401">
    <property type="entry name" value="Slt70-like"/>
    <property type="match status" value="1"/>
</dbReference>
<dbReference type="GO" id="GO:0042597">
    <property type="term" value="C:periplasmic space"/>
    <property type="evidence" value="ECO:0007669"/>
    <property type="project" value="InterPro"/>
</dbReference>
<comment type="caution">
    <text evidence="6">The sequence shown here is derived from an EMBL/GenBank/DDBJ whole genome shotgun (WGS) entry which is preliminary data.</text>
</comment>
<dbReference type="InterPro" id="IPR012289">
    <property type="entry name" value="Lytic_TGlycosylase_superhlx_L"/>
</dbReference>
<dbReference type="Pfam" id="PF14718">
    <property type="entry name" value="SLT_L"/>
    <property type="match status" value="1"/>
</dbReference>
<accession>A0A432Z0D2</accession>
<dbReference type="InterPro" id="IPR023346">
    <property type="entry name" value="Lysozyme-like_dom_sf"/>
</dbReference>
<dbReference type="RefSeq" id="WP_126781562.1">
    <property type="nucleotide sequence ID" value="NZ_PIQC01000004.1"/>
</dbReference>
<dbReference type="Pfam" id="PF01464">
    <property type="entry name" value="SLT"/>
    <property type="match status" value="1"/>
</dbReference>
<dbReference type="Gene3D" id="1.10.1240.20">
    <property type="entry name" value="Lytic transglycosylase, superhelical linker domain"/>
    <property type="match status" value="1"/>
</dbReference>
<name>A0A432Z0D2_9GAMM</name>
<dbReference type="InterPro" id="IPR037061">
    <property type="entry name" value="Lytic_TGlycoase_superhlx_L_sf"/>
</dbReference>
<gene>
    <name evidence="6" type="ORF">CWI78_06910</name>
</gene>
<feature type="domain" description="Transglycosylase SLT" evidence="4">
    <location>
        <begin position="494"/>
        <end position="595"/>
    </location>
</feature>
<dbReference type="AlphaFoldDB" id="A0A432Z0D2"/>
<comment type="similarity">
    <text evidence="1">Belongs to the transglycosylase Slt family.</text>
</comment>
<evidence type="ECO:0000259" key="4">
    <source>
        <dbReference type="Pfam" id="PF01464"/>
    </source>
</evidence>
<dbReference type="InterPro" id="IPR008939">
    <property type="entry name" value="Lytic_TGlycosylase_superhlx_U"/>
</dbReference>
<keyword evidence="2 3" id="KW-0732">Signal</keyword>